<dbReference type="OrthoDB" id="3636749at2759"/>
<accession>A0A9P3CDF5</accession>
<proteinExistence type="predicted"/>
<organism evidence="2 3">
    <name type="scientific">Cercospora kikuchii</name>
    <dbReference type="NCBI Taxonomy" id="84275"/>
    <lineage>
        <taxon>Eukaryota</taxon>
        <taxon>Fungi</taxon>
        <taxon>Dikarya</taxon>
        <taxon>Ascomycota</taxon>
        <taxon>Pezizomycotina</taxon>
        <taxon>Dothideomycetes</taxon>
        <taxon>Dothideomycetidae</taxon>
        <taxon>Mycosphaerellales</taxon>
        <taxon>Mycosphaerellaceae</taxon>
        <taxon>Cercospora</taxon>
    </lineage>
</organism>
<reference evidence="2 3" key="1">
    <citation type="submission" date="2021-01" db="EMBL/GenBank/DDBJ databases">
        <title>Cercospora kikuchii MAFF 305040 whole genome shotgun sequence.</title>
        <authorList>
            <person name="Kashiwa T."/>
            <person name="Suzuki T."/>
        </authorList>
    </citation>
    <scope>NUCLEOTIDE SEQUENCE [LARGE SCALE GENOMIC DNA]</scope>
    <source>
        <strain evidence="2 3">MAFF 305040</strain>
    </source>
</reference>
<dbReference type="GeneID" id="68289790"/>
<feature type="compositionally biased region" description="Low complexity" evidence="1">
    <location>
        <begin position="87"/>
        <end position="99"/>
    </location>
</feature>
<evidence type="ECO:0000313" key="2">
    <source>
        <dbReference type="EMBL" id="GIZ40894.1"/>
    </source>
</evidence>
<dbReference type="EMBL" id="BOLY01000002">
    <property type="protein sequence ID" value="GIZ40894.1"/>
    <property type="molecule type" value="Genomic_DNA"/>
</dbReference>
<protein>
    <submittedName>
        <fullName evidence="2">Uncharacterized protein</fullName>
    </submittedName>
</protein>
<feature type="region of interest" description="Disordered" evidence="1">
    <location>
        <begin position="71"/>
        <end position="99"/>
    </location>
</feature>
<dbReference type="AlphaFoldDB" id="A0A9P3CDF5"/>
<sequence length="335" mass="38419">MVELELTERVVLRRKRINLHSHIRSKDHHGLGAHVTKNDIRSIEQPTAELRTTLATTYWLQRALTDLPLSPTSQASLEERLRRESESSPPTSTRSAPSTFEIKGPRLVNIPREVRAAIYEYCVVGQGPICPRLRLSDDPCSNKEHFSKTGLPALAEVLPVLSNELSTMLPAFYRSNTFRFDVRDDHGMETLYRWIEENEEESSAARTISIRHWTWWRTPSGQWEHAADETVLSLLPTGLIRLNRRGGKFDPAVCNCDIEDFMYMHCPRWNLNKPWSVAEFVHALRQEDELLIQAVTKFVGFIQQQDAEFGQWRDSPKSCSSCDKAVMLLSSSIDM</sequence>
<evidence type="ECO:0000313" key="3">
    <source>
        <dbReference type="Proteomes" id="UP000825890"/>
    </source>
</evidence>
<comment type="caution">
    <text evidence="2">The sequence shown here is derived from an EMBL/GenBank/DDBJ whole genome shotgun (WGS) entry which is preliminary data.</text>
</comment>
<gene>
    <name evidence="2" type="ORF">CKM354_000421500</name>
</gene>
<dbReference type="RefSeq" id="XP_044655381.1">
    <property type="nucleotide sequence ID" value="XM_044799446.1"/>
</dbReference>
<dbReference type="Proteomes" id="UP000825890">
    <property type="component" value="Unassembled WGS sequence"/>
</dbReference>
<feature type="compositionally biased region" description="Basic and acidic residues" evidence="1">
    <location>
        <begin position="77"/>
        <end position="86"/>
    </location>
</feature>
<name>A0A9P3CDF5_9PEZI</name>
<keyword evidence="3" id="KW-1185">Reference proteome</keyword>
<evidence type="ECO:0000256" key="1">
    <source>
        <dbReference type="SAM" id="MobiDB-lite"/>
    </source>
</evidence>